<dbReference type="SUPFAM" id="SSF53474">
    <property type="entry name" value="alpha/beta-Hydrolases"/>
    <property type="match status" value="1"/>
</dbReference>
<dbReference type="Gene3D" id="3.40.50.1820">
    <property type="entry name" value="alpha/beta hydrolase"/>
    <property type="match status" value="1"/>
</dbReference>
<sequence>MMRVVSAILLMGVFLAWRAMASDTPMPVTFSSVLELKARKADRELRYGSAPSQTAALWMPPLRAKGPVPVVVLVHGGCWLRDYSAEHIYPLAARLASDGYAVWVPEYRRVGEPGGGWPGSAVDLTLSLDALADLDDPRLALSKAVIVGHSAGGHLGLWLAARDASLVKPPVRIAGVVGLAAITDLEVYARGSNSCEAVTASFMGGTPETRPGAYAKASPAALSYAVPVRLLWGSEDAIVGPEQVTAMTRASTLELSGAGHFDWVHPQTRAYERVRDAVFDVLSVSIQPMPQHPGAAAPVLQP</sequence>
<dbReference type="PANTHER" id="PTHR48081">
    <property type="entry name" value="AB HYDROLASE SUPERFAMILY PROTEIN C4A8.06C"/>
    <property type="match status" value="1"/>
</dbReference>
<keyword evidence="5" id="KW-1185">Reference proteome</keyword>
<reference evidence="4 5" key="2">
    <citation type="journal article" date="2009" name="PLoS ONE">
        <title>The photosynthetic apparatus and its regulation in the aerobic gammaproteobacterium Congregibacter litoralis gen. nov., sp. nov.</title>
        <authorList>
            <person name="Spring S."/>
            <person name="Lunsdorf H."/>
            <person name="Fuchs B.M."/>
            <person name="Tindall B.J."/>
        </authorList>
    </citation>
    <scope>NUCLEOTIDE SEQUENCE [LARGE SCALE GENOMIC DNA]</scope>
    <source>
        <strain evidence="4">KT71</strain>
    </source>
</reference>
<dbReference type="InterPro" id="IPR049492">
    <property type="entry name" value="BD-FAE-like_dom"/>
</dbReference>
<feature type="chain" id="PRO_5002664578" evidence="2">
    <location>
        <begin position="22"/>
        <end position="302"/>
    </location>
</feature>
<evidence type="ECO:0000313" key="4">
    <source>
        <dbReference type="EMBL" id="EAQ96382.1"/>
    </source>
</evidence>
<dbReference type="InterPro" id="IPR029058">
    <property type="entry name" value="AB_hydrolase_fold"/>
</dbReference>
<evidence type="ECO:0000256" key="1">
    <source>
        <dbReference type="ARBA" id="ARBA00022801"/>
    </source>
</evidence>
<evidence type="ECO:0000256" key="2">
    <source>
        <dbReference type="SAM" id="SignalP"/>
    </source>
</evidence>
<evidence type="ECO:0000313" key="5">
    <source>
        <dbReference type="Proteomes" id="UP000019205"/>
    </source>
</evidence>
<evidence type="ECO:0000259" key="3">
    <source>
        <dbReference type="Pfam" id="PF20434"/>
    </source>
</evidence>
<dbReference type="RefSeq" id="WP_008295112.1">
    <property type="nucleotide sequence ID" value="NZ_CM002299.1"/>
</dbReference>
<dbReference type="PANTHER" id="PTHR48081:SF33">
    <property type="entry name" value="KYNURENINE FORMAMIDASE"/>
    <property type="match status" value="1"/>
</dbReference>
<keyword evidence="2" id="KW-0732">Signal</keyword>
<dbReference type="eggNOG" id="COG1506">
    <property type="taxonomic scope" value="Bacteria"/>
</dbReference>
<feature type="signal peptide" evidence="2">
    <location>
        <begin position="1"/>
        <end position="21"/>
    </location>
</feature>
<dbReference type="GO" id="GO:0016787">
    <property type="term" value="F:hydrolase activity"/>
    <property type="evidence" value="ECO:0007669"/>
    <property type="project" value="UniProtKB-KW"/>
</dbReference>
<name>A4ACF4_9GAMM</name>
<dbReference type="InterPro" id="IPR050300">
    <property type="entry name" value="GDXG_lipolytic_enzyme"/>
</dbReference>
<dbReference type="AlphaFoldDB" id="A4ACF4"/>
<dbReference type="HOGENOM" id="CLU_012494_10_1_6"/>
<dbReference type="Pfam" id="PF20434">
    <property type="entry name" value="BD-FAE"/>
    <property type="match status" value="1"/>
</dbReference>
<accession>A4ACF4</accession>
<proteinExistence type="predicted"/>
<feature type="domain" description="BD-FAE-like" evidence="3">
    <location>
        <begin position="61"/>
        <end position="247"/>
    </location>
</feature>
<dbReference type="OrthoDB" id="255603at2"/>
<dbReference type="EMBL" id="AAOA02000001">
    <property type="protein sequence ID" value="EAQ96382.1"/>
    <property type="molecule type" value="Genomic_DNA"/>
</dbReference>
<keyword evidence="1 4" id="KW-0378">Hydrolase</keyword>
<organism evidence="4 5">
    <name type="scientific">Congregibacter litoralis KT71</name>
    <dbReference type="NCBI Taxonomy" id="314285"/>
    <lineage>
        <taxon>Bacteria</taxon>
        <taxon>Pseudomonadati</taxon>
        <taxon>Pseudomonadota</taxon>
        <taxon>Gammaproteobacteria</taxon>
        <taxon>Cellvibrionales</taxon>
        <taxon>Halieaceae</taxon>
        <taxon>Congregibacter</taxon>
    </lineage>
</organism>
<comment type="caution">
    <text evidence="4">The sequence shown here is derived from an EMBL/GenBank/DDBJ whole genome shotgun (WGS) entry which is preliminary data.</text>
</comment>
<dbReference type="ESTHER" id="9gamm-a4acf4">
    <property type="family name" value="Est9X"/>
</dbReference>
<dbReference type="STRING" id="314285.KT71_13385"/>
<gene>
    <name evidence="4" type="ORF">KT71_13385</name>
</gene>
<protein>
    <submittedName>
        <fullName evidence="4">Alpha/beta hydrolase family</fullName>
    </submittedName>
</protein>
<dbReference type="Proteomes" id="UP000019205">
    <property type="component" value="Chromosome"/>
</dbReference>
<reference evidence="4 5" key="1">
    <citation type="journal article" date="2007" name="Proc. Natl. Acad. Sci. U.S.A.">
        <title>Characterization of a marine gammaproteobacterium capable of aerobic anoxygenic photosynthesis.</title>
        <authorList>
            <person name="Fuchs B.M."/>
            <person name="Spring S."/>
            <person name="Teeling H."/>
            <person name="Quast C."/>
            <person name="Wulf J."/>
            <person name="Schattenhofer M."/>
            <person name="Yan S."/>
            <person name="Ferriera S."/>
            <person name="Johnson J."/>
            <person name="Glockner F.O."/>
            <person name="Amann R."/>
        </authorList>
    </citation>
    <scope>NUCLEOTIDE SEQUENCE [LARGE SCALE GENOMIC DNA]</scope>
    <source>
        <strain evidence="4">KT71</strain>
    </source>
</reference>